<dbReference type="Pfam" id="PF17936">
    <property type="entry name" value="Big_6"/>
    <property type="match status" value="1"/>
</dbReference>
<name>A0A0R1QTJ0_9LACO</name>
<feature type="compositionally biased region" description="Basic residues" evidence="1">
    <location>
        <begin position="133"/>
        <end position="152"/>
    </location>
</feature>
<feature type="region of interest" description="Disordered" evidence="1">
    <location>
        <begin position="133"/>
        <end position="154"/>
    </location>
</feature>
<evidence type="ECO:0000313" key="5">
    <source>
        <dbReference type="Proteomes" id="UP000051835"/>
    </source>
</evidence>
<dbReference type="EMBL" id="AZFC01000028">
    <property type="protein sequence ID" value="KRL47518.1"/>
    <property type="molecule type" value="Genomic_DNA"/>
</dbReference>
<feature type="domain" description="Bacterial Ig" evidence="3">
    <location>
        <begin position="45"/>
        <end position="114"/>
    </location>
</feature>
<dbReference type="AlphaFoldDB" id="A0A0R1QTJ0"/>
<accession>A0A0R1QTJ0</accession>
<keyword evidence="2" id="KW-0732">Signal</keyword>
<proteinExistence type="predicted"/>
<dbReference type="InterPro" id="IPR041498">
    <property type="entry name" value="Big_6"/>
</dbReference>
<dbReference type="Proteomes" id="UP000051835">
    <property type="component" value="Unassembled WGS sequence"/>
</dbReference>
<sequence length="277" mass="30041">MMKKFMVALTGLVTLATVGATVPAAPVTANAATKTTKSTYVSPSLKVNAIYSNAKKITGTATKGAKIEVKSTKNAKKNIASATASSKTGKYTVKLSKSLKANSNVYVYATNTKTKAYFYRIIRVQAAATKATTKKTTTKSTTKKTTTKKTATKKTTTSSTKKVTSYGIKTPTGTWKSNTANKYSQVWVFSQKTGLNQYLYKNGKKVKTLVSYAKYSVDAKTPTFWKITYTPKGAKKSSTLYMRFTSAKKFKVVNSKNQVVKTKAGVAPAANWTFSKN</sequence>
<organism evidence="4 5">
    <name type="scientific">Levilactobacillus spicheri DSM 15429</name>
    <dbReference type="NCBI Taxonomy" id="1423805"/>
    <lineage>
        <taxon>Bacteria</taxon>
        <taxon>Bacillati</taxon>
        <taxon>Bacillota</taxon>
        <taxon>Bacilli</taxon>
        <taxon>Lactobacillales</taxon>
        <taxon>Lactobacillaceae</taxon>
        <taxon>Levilactobacillus</taxon>
    </lineage>
</organism>
<evidence type="ECO:0000256" key="1">
    <source>
        <dbReference type="SAM" id="MobiDB-lite"/>
    </source>
</evidence>
<feature type="chain" id="PRO_5006409589" description="Bacterial Ig domain-containing protein" evidence="2">
    <location>
        <begin position="32"/>
        <end position="277"/>
    </location>
</feature>
<dbReference type="PATRIC" id="fig|1423805.4.peg.2456"/>
<feature type="signal peptide" evidence="2">
    <location>
        <begin position="1"/>
        <end position="31"/>
    </location>
</feature>
<protein>
    <recommendedName>
        <fullName evidence="3">Bacterial Ig domain-containing protein</fullName>
    </recommendedName>
</protein>
<reference evidence="4 5" key="1">
    <citation type="journal article" date="2015" name="Genome Announc.">
        <title>Expanding the biotechnology potential of lactobacilli through comparative genomics of 213 strains and associated genera.</title>
        <authorList>
            <person name="Sun Z."/>
            <person name="Harris H.M."/>
            <person name="McCann A."/>
            <person name="Guo C."/>
            <person name="Argimon S."/>
            <person name="Zhang W."/>
            <person name="Yang X."/>
            <person name="Jeffery I.B."/>
            <person name="Cooney J.C."/>
            <person name="Kagawa T.F."/>
            <person name="Liu W."/>
            <person name="Song Y."/>
            <person name="Salvetti E."/>
            <person name="Wrobel A."/>
            <person name="Rasinkangas P."/>
            <person name="Parkhill J."/>
            <person name="Rea M.C."/>
            <person name="O'Sullivan O."/>
            <person name="Ritari J."/>
            <person name="Douillard F.P."/>
            <person name="Paul Ross R."/>
            <person name="Yang R."/>
            <person name="Briner A.E."/>
            <person name="Felis G.E."/>
            <person name="de Vos W.M."/>
            <person name="Barrangou R."/>
            <person name="Klaenhammer T.R."/>
            <person name="Caufield P.W."/>
            <person name="Cui Y."/>
            <person name="Zhang H."/>
            <person name="O'Toole P.W."/>
        </authorList>
    </citation>
    <scope>NUCLEOTIDE SEQUENCE [LARGE SCALE GENOMIC DNA]</scope>
    <source>
        <strain evidence="4 5">DSM 15429</strain>
    </source>
</reference>
<evidence type="ECO:0000313" key="4">
    <source>
        <dbReference type="EMBL" id="KRL47518.1"/>
    </source>
</evidence>
<comment type="caution">
    <text evidence="4">The sequence shown here is derived from an EMBL/GenBank/DDBJ whole genome shotgun (WGS) entry which is preliminary data.</text>
</comment>
<gene>
    <name evidence="4" type="ORF">FD37_GL002387</name>
</gene>
<evidence type="ECO:0000259" key="3">
    <source>
        <dbReference type="Pfam" id="PF17936"/>
    </source>
</evidence>
<evidence type="ECO:0000256" key="2">
    <source>
        <dbReference type="SAM" id="SignalP"/>
    </source>
</evidence>